<protein>
    <recommendedName>
        <fullName evidence="1">C2H2-type domain-containing protein</fullName>
    </recommendedName>
</protein>
<proteinExistence type="predicted"/>
<evidence type="ECO:0000313" key="2">
    <source>
        <dbReference type="EMBL" id="KAH3795487.1"/>
    </source>
</evidence>
<accession>A0A9D4J4Y3</accession>
<gene>
    <name evidence="2" type="ORF">DPMN_149042</name>
</gene>
<organism evidence="2 3">
    <name type="scientific">Dreissena polymorpha</name>
    <name type="common">Zebra mussel</name>
    <name type="synonym">Mytilus polymorpha</name>
    <dbReference type="NCBI Taxonomy" id="45954"/>
    <lineage>
        <taxon>Eukaryota</taxon>
        <taxon>Metazoa</taxon>
        <taxon>Spiralia</taxon>
        <taxon>Lophotrochozoa</taxon>
        <taxon>Mollusca</taxon>
        <taxon>Bivalvia</taxon>
        <taxon>Autobranchia</taxon>
        <taxon>Heteroconchia</taxon>
        <taxon>Euheterodonta</taxon>
        <taxon>Imparidentia</taxon>
        <taxon>Neoheterodontei</taxon>
        <taxon>Myida</taxon>
        <taxon>Dreissenoidea</taxon>
        <taxon>Dreissenidae</taxon>
        <taxon>Dreissena</taxon>
    </lineage>
</organism>
<evidence type="ECO:0000313" key="3">
    <source>
        <dbReference type="Proteomes" id="UP000828390"/>
    </source>
</evidence>
<dbReference type="PROSITE" id="PS00028">
    <property type="entry name" value="ZINC_FINGER_C2H2_1"/>
    <property type="match status" value="1"/>
</dbReference>
<feature type="domain" description="C2H2-type" evidence="1">
    <location>
        <begin position="61"/>
        <end position="81"/>
    </location>
</feature>
<reference evidence="2" key="1">
    <citation type="journal article" date="2019" name="bioRxiv">
        <title>The Genome of the Zebra Mussel, Dreissena polymorpha: A Resource for Invasive Species Research.</title>
        <authorList>
            <person name="McCartney M.A."/>
            <person name="Auch B."/>
            <person name="Kono T."/>
            <person name="Mallez S."/>
            <person name="Zhang Y."/>
            <person name="Obille A."/>
            <person name="Becker A."/>
            <person name="Abrahante J.E."/>
            <person name="Garbe J."/>
            <person name="Badalamenti J.P."/>
            <person name="Herman A."/>
            <person name="Mangelson H."/>
            <person name="Liachko I."/>
            <person name="Sullivan S."/>
            <person name="Sone E.D."/>
            <person name="Koren S."/>
            <person name="Silverstein K.A.T."/>
            <person name="Beckman K.B."/>
            <person name="Gohl D.M."/>
        </authorList>
    </citation>
    <scope>NUCLEOTIDE SEQUENCE</scope>
    <source>
        <strain evidence="2">Duluth1</strain>
        <tissue evidence="2">Whole animal</tissue>
    </source>
</reference>
<evidence type="ECO:0000259" key="1">
    <source>
        <dbReference type="PROSITE" id="PS00028"/>
    </source>
</evidence>
<name>A0A9D4J4Y3_DREPO</name>
<dbReference type="EMBL" id="JAIWYP010000007">
    <property type="protein sequence ID" value="KAH3795487.1"/>
    <property type="molecule type" value="Genomic_DNA"/>
</dbReference>
<dbReference type="Proteomes" id="UP000828390">
    <property type="component" value="Unassembled WGS sequence"/>
</dbReference>
<keyword evidence="3" id="KW-1185">Reference proteome</keyword>
<sequence length="132" mass="14684">MKFYFCLLQKLTLQATPCDDREMMPNDDPESLSSLDSFCGGPDMFTSNGSFYSKDERQFWCDTCGHGLTDLVSLTQHVAAHIVVCVVVSFVERVKATVPTSLDIYRFTRESGLTVAAFVERVLATVPTSLDI</sequence>
<dbReference type="AlphaFoldDB" id="A0A9D4J4Y3"/>
<comment type="caution">
    <text evidence="2">The sequence shown here is derived from an EMBL/GenBank/DDBJ whole genome shotgun (WGS) entry which is preliminary data.</text>
</comment>
<dbReference type="InterPro" id="IPR013087">
    <property type="entry name" value="Znf_C2H2_type"/>
</dbReference>
<reference evidence="2" key="2">
    <citation type="submission" date="2020-11" db="EMBL/GenBank/DDBJ databases">
        <authorList>
            <person name="McCartney M.A."/>
            <person name="Auch B."/>
            <person name="Kono T."/>
            <person name="Mallez S."/>
            <person name="Becker A."/>
            <person name="Gohl D.M."/>
            <person name="Silverstein K.A.T."/>
            <person name="Koren S."/>
            <person name="Bechman K.B."/>
            <person name="Herman A."/>
            <person name="Abrahante J.E."/>
            <person name="Garbe J."/>
        </authorList>
    </citation>
    <scope>NUCLEOTIDE SEQUENCE</scope>
    <source>
        <strain evidence="2">Duluth1</strain>
        <tissue evidence="2">Whole animal</tissue>
    </source>
</reference>